<dbReference type="InterPro" id="IPR040371">
    <property type="entry name" value="RMC1"/>
</dbReference>
<reference evidence="4" key="1">
    <citation type="journal article" date="2023" name="Plant J.">
        <title>The genome of the king protea, Protea cynaroides.</title>
        <authorList>
            <person name="Chang J."/>
            <person name="Duong T.A."/>
            <person name="Schoeman C."/>
            <person name="Ma X."/>
            <person name="Roodt D."/>
            <person name="Barker N."/>
            <person name="Li Z."/>
            <person name="Van de Peer Y."/>
            <person name="Mizrachi E."/>
        </authorList>
    </citation>
    <scope>NUCLEOTIDE SEQUENCE</scope>
    <source>
        <tissue evidence="4">Young leaves</tissue>
    </source>
</reference>
<dbReference type="GO" id="GO:0010506">
    <property type="term" value="P:regulation of autophagy"/>
    <property type="evidence" value="ECO:0007669"/>
    <property type="project" value="InterPro"/>
</dbReference>
<accession>A0A9Q0R1Y6</accession>
<dbReference type="Pfam" id="PF07035">
    <property type="entry name" value="RMC1_C"/>
    <property type="match status" value="1"/>
</dbReference>
<feature type="domain" description="Regulator of MON1-CCZ1 complex N-terminal" evidence="3">
    <location>
        <begin position="40"/>
        <end position="155"/>
    </location>
</feature>
<dbReference type="Pfam" id="PF21029">
    <property type="entry name" value="RMC1_N"/>
    <property type="match status" value="1"/>
</dbReference>
<feature type="region of interest" description="Disordered" evidence="1">
    <location>
        <begin position="463"/>
        <end position="505"/>
    </location>
</feature>
<dbReference type="InterPro" id="IPR009755">
    <property type="entry name" value="RMC1_C"/>
</dbReference>
<sequence length="790" mass="88032">MLRKASSAQPSVGLSGCGALSHVYIQHPPLRVSIPGSRALFYDDGNKLLLSIISDQVFAWKTVPPVLFDAPTSDSIGEGPVLSIRYSLDAKVIGIQRSNLEIEFRNRYTGEAFIHKCKSESENILGFFWTDCPSCDVIFVKTSGLDLFAYGPDCKALRLVETKRLNVSWYIYTHESRLVLLASGMQCKSFIGFQFSSGGITRLPRFEMAIAKAEANEKPVLAAEDVHIVTMYGRRYCLQVDRIAMLLHLYRFYRDAVVQQGSLPIYSSKIAVSVIDNVLLVHQVDANVVLLYDIFSDSRTPISAPLPLLLRGFTGANTSSSRSNSRDTVHLEISNMSDHEGIIYGDGWTFLIPDLICDAAHGALWRIHLDLEAIAASNSEVLSVLEFLQRRRLEASKAKQLCLAIARTIILERRPIPIVARAIDVLITSFSRSIKMGNTLLGRMVGRETTSTSGIQHVNSYRTRADDSLTRNARHGKSMHESAAASRVDEEPQQSRRTRTGENESLDLTTVLTVNRKSTSLVLDSEENVGPELMKISLGVPLEKSQSNNLHFLGTKECMGAETSSVEVEQSTLQPQVLRPSGTPLKSDVSEQQESQVASPEISPDEMCSFVFAPVEEEMTGDPSYLVAIIVKYFHSAALEKLKVHPNLNVLTIKLLARSERYVELGLFIINKILEPSKEVALQLLESGHHNIQTRKFGMDMLRQLSLHHDYVLLLLQDGYYLGALRYARKNQVNTIQPSLFLKEAFVSSDSQHLAAVLRFFSDFIPGFRNTSDYSTYYRILSEMSSPVAA</sequence>
<proteinExistence type="predicted"/>
<feature type="domain" description="Mic1" evidence="2">
    <location>
        <begin position="588"/>
        <end position="773"/>
    </location>
</feature>
<feature type="compositionally biased region" description="Basic and acidic residues" evidence="1">
    <location>
        <begin position="487"/>
        <end position="502"/>
    </location>
</feature>
<organism evidence="4 5">
    <name type="scientific">Protea cynaroides</name>
    <dbReference type="NCBI Taxonomy" id="273540"/>
    <lineage>
        <taxon>Eukaryota</taxon>
        <taxon>Viridiplantae</taxon>
        <taxon>Streptophyta</taxon>
        <taxon>Embryophyta</taxon>
        <taxon>Tracheophyta</taxon>
        <taxon>Spermatophyta</taxon>
        <taxon>Magnoliopsida</taxon>
        <taxon>Proteales</taxon>
        <taxon>Proteaceae</taxon>
        <taxon>Protea</taxon>
    </lineage>
</organism>
<dbReference type="InterPro" id="IPR049040">
    <property type="entry name" value="RMC1_N"/>
</dbReference>
<dbReference type="AlphaFoldDB" id="A0A9Q0R1Y6"/>
<dbReference type="GO" id="GO:0031902">
    <property type="term" value="C:late endosome membrane"/>
    <property type="evidence" value="ECO:0007669"/>
    <property type="project" value="TreeGrafter"/>
</dbReference>
<evidence type="ECO:0000313" key="4">
    <source>
        <dbReference type="EMBL" id="KAJ4980007.1"/>
    </source>
</evidence>
<protein>
    <recommendedName>
        <fullName evidence="6">Mic1 domain-containing protein</fullName>
    </recommendedName>
</protein>
<dbReference type="GO" id="GO:0005765">
    <property type="term" value="C:lysosomal membrane"/>
    <property type="evidence" value="ECO:0007669"/>
    <property type="project" value="TreeGrafter"/>
</dbReference>
<dbReference type="Proteomes" id="UP001141806">
    <property type="component" value="Unassembled WGS sequence"/>
</dbReference>
<feature type="region of interest" description="Disordered" evidence="1">
    <location>
        <begin position="563"/>
        <end position="598"/>
    </location>
</feature>
<evidence type="ECO:0000313" key="5">
    <source>
        <dbReference type="Proteomes" id="UP001141806"/>
    </source>
</evidence>
<evidence type="ECO:0008006" key="6">
    <source>
        <dbReference type="Google" id="ProtNLM"/>
    </source>
</evidence>
<keyword evidence="5" id="KW-1185">Reference proteome</keyword>
<dbReference type="PANTHER" id="PTHR12897">
    <property type="entry name" value="COLON CANCER-ASSOCIATED PROTEIN MIC1"/>
    <property type="match status" value="1"/>
</dbReference>
<name>A0A9Q0R1Y6_9MAGN</name>
<dbReference type="OrthoDB" id="26384at2759"/>
<dbReference type="PROSITE" id="PS51257">
    <property type="entry name" value="PROKAR_LIPOPROTEIN"/>
    <property type="match status" value="1"/>
</dbReference>
<dbReference type="GO" id="GO:0035658">
    <property type="term" value="C:Mon1-Ccz1 complex"/>
    <property type="evidence" value="ECO:0007669"/>
    <property type="project" value="InterPro"/>
</dbReference>
<evidence type="ECO:0000256" key="1">
    <source>
        <dbReference type="SAM" id="MobiDB-lite"/>
    </source>
</evidence>
<dbReference type="PANTHER" id="PTHR12897:SF4">
    <property type="entry name" value="REGULATOR OF MON1-CCZ1 COMPLEX"/>
    <property type="match status" value="1"/>
</dbReference>
<dbReference type="EMBL" id="JAMYWD010000002">
    <property type="protein sequence ID" value="KAJ4980007.1"/>
    <property type="molecule type" value="Genomic_DNA"/>
</dbReference>
<comment type="caution">
    <text evidence="4">The sequence shown here is derived from an EMBL/GenBank/DDBJ whole genome shotgun (WGS) entry which is preliminary data.</text>
</comment>
<feature type="compositionally biased region" description="Polar residues" evidence="1">
    <location>
        <begin position="563"/>
        <end position="575"/>
    </location>
</feature>
<evidence type="ECO:0000259" key="3">
    <source>
        <dbReference type="Pfam" id="PF21029"/>
    </source>
</evidence>
<gene>
    <name evidence="4" type="ORF">NE237_010787</name>
</gene>
<evidence type="ECO:0000259" key="2">
    <source>
        <dbReference type="Pfam" id="PF07035"/>
    </source>
</evidence>